<evidence type="ECO:0008006" key="3">
    <source>
        <dbReference type="Google" id="ProtNLM"/>
    </source>
</evidence>
<accession>A0A510L5W4</accession>
<gene>
    <name evidence="1" type="ORF">JMUB5056_0769</name>
</gene>
<organism evidence="1 2">
    <name type="scientific">Leptotrichia hongkongensis</name>
    <dbReference type="NCBI Taxonomy" id="554406"/>
    <lineage>
        <taxon>Bacteria</taxon>
        <taxon>Fusobacteriati</taxon>
        <taxon>Fusobacteriota</taxon>
        <taxon>Fusobacteriia</taxon>
        <taxon>Fusobacteriales</taxon>
        <taxon>Leptotrichiaceae</taxon>
        <taxon>Leptotrichia</taxon>
    </lineage>
</organism>
<proteinExistence type="predicted"/>
<reference evidence="1 2" key="1">
    <citation type="submission" date="2019-07" db="EMBL/GenBank/DDBJ databases">
        <title>Complete Genome Sequence of Leptotrichia hongkongensis Strain JMUB5056.</title>
        <authorList>
            <person name="Watanabe S."/>
            <person name="Cui L."/>
        </authorList>
    </citation>
    <scope>NUCLEOTIDE SEQUENCE [LARGE SCALE GENOMIC DNA]</scope>
    <source>
        <strain evidence="1 2">JMUB5056</strain>
    </source>
</reference>
<dbReference type="OrthoDB" id="82054at2"/>
<name>A0A510L5W4_9FUSO</name>
<dbReference type="Proteomes" id="UP000321561">
    <property type="component" value="Chromosome"/>
</dbReference>
<dbReference type="PROSITE" id="PS51257">
    <property type="entry name" value="PROKAR_LIPOPROTEIN"/>
    <property type="match status" value="1"/>
</dbReference>
<dbReference type="EMBL" id="AP019846">
    <property type="protein sequence ID" value="BBM59186.1"/>
    <property type="molecule type" value="Genomic_DNA"/>
</dbReference>
<evidence type="ECO:0000313" key="2">
    <source>
        <dbReference type="Proteomes" id="UP000321561"/>
    </source>
</evidence>
<dbReference type="AlphaFoldDB" id="A0A510L5W4"/>
<protein>
    <recommendedName>
        <fullName evidence="3">Lipoprotein</fullName>
    </recommendedName>
</protein>
<evidence type="ECO:0000313" key="1">
    <source>
        <dbReference type="EMBL" id="BBM59186.1"/>
    </source>
</evidence>
<dbReference type="RefSeq" id="WP_147005273.1">
    <property type="nucleotide sequence ID" value="NZ_AP019846.1"/>
</dbReference>
<dbReference type="KEGG" id="lhg:JMUB5056_0769"/>
<sequence length="59" mass="7103">MFKKILLMVILAMSVVGCELLSPKEWSEYRERQDGRDIRCYRNENGYAYCKDKYGNRVY</sequence>